<evidence type="ECO:0000256" key="2">
    <source>
        <dbReference type="ARBA" id="ARBA00022598"/>
    </source>
</evidence>
<keyword evidence="2" id="KW-0436">Ligase</keyword>
<feature type="domain" description="NAD-dependent DNA ligase N-terminal" evidence="8">
    <location>
        <begin position="3"/>
        <end position="375"/>
    </location>
</feature>
<dbReference type="SUPFAM" id="SSF50249">
    <property type="entry name" value="Nucleic acid-binding proteins"/>
    <property type="match status" value="1"/>
</dbReference>
<reference evidence="9" key="1">
    <citation type="submission" date="2016-10" db="EMBL/GenBank/DDBJ databases">
        <authorList>
            <person name="Varghese N."/>
        </authorList>
    </citation>
    <scope>NUCLEOTIDE SEQUENCE</scope>
</reference>
<keyword evidence="3" id="KW-0235">DNA replication</keyword>
<dbReference type="Gene3D" id="1.10.150.20">
    <property type="entry name" value="5' to 3' exonuclease, C-terminal subdomain"/>
    <property type="match status" value="1"/>
</dbReference>
<dbReference type="InterPro" id="IPR036420">
    <property type="entry name" value="BRCT_dom_sf"/>
</dbReference>
<sequence length="577" mass="64784">MNYHELKWKVLRLSKEYYDESKPSVSDAEWDALYTKLESVEKAQGWRDADSPTLRVGGAAGKVKHPYKLYSLQKVYDKSEIKPDFDHITPKIDGTNLTLIYKRGKLKLALTRGNGEMGEDVTHLAKYIQHVPNNINLNDDWVVNGECVTTNSVDNFRNYVSGALGLKSDKEFSERNIAFIAHDLLSERDLNYDIKLNILASANFKTVAHEYALQFPKDGTVYRINDSVKCGLLGYTSKYPRFAVALKTREVETAETILQDVIWSVGRTGLVAPTGIVDPVVVEDATISRVTLHNIDIIEEHNLGLGDTIKIERAGGVIPKFIEVVKHSKHERISQKHAAKAIGLAVVRNGPRLFVKDKTSASSVKFLEYFIRTMEIKGLGPKSIEKMELTHPVDLYESQAWDLLGVNGEKIIDEIERSKTKPYITVLAALGIEGVGRGGAKLIVPHIPTFARLREIEYKEIKGIGPRTIENILTWLDENEDWVKNLPLQLEQDITIEQTLGTEKKICITGKADMTRNELASHLSQYGFKNTNTVTKDCYALISAGDTSSSKYTRAVNLGIKIIDYWDNKSNIMNGVF</sequence>
<dbReference type="Gene3D" id="3.40.50.10190">
    <property type="entry name" value="BRCT domain"/>
    <property type="match status" value="1"/>
</dbReference>
<dbReference type="EMBL" id="KY052794">
    <property type="protein sequence ID" value="ASE99735.1"/>
    <property type="molecule type" value="Genomic_DNA"/>
</dbReference>
<dbReference type="PIRSF" id="PIRSF001604">
    <property type="entry name" value="LigA"/>
    <property type="match status" value="1"/>
</dbReference>
<dbReference type="Gene3D" id="3.30.470.30">
    <property type="entry name" value="DNA ligase/mRNA capping enzyme"/>
    <property type="match status" value="1"/>
</dbReference>
<dbReference type="SUPFAM" id="SSF56091">
    <property type="entry name" value="DNA ligase/mRNA capping enzyme, catalytic domain"/>
    <property type="match status" value="1"/>
</dbReference>
<name>A0A218MKC8_9VIRU</name>
<evidence type="ECO:0000313" key="9">
    <source>
        <dbReference type="EMBL" id="ASE99735.1"/>
    </source>
</evidence>
<keyword evidence="4" id="KW-0479">Metal-binding</keyword>
<dbReference type="GO" id="GO:0046872">
    <property type="term" value="F:metal ion binding"/>
    <property type="evidence" value="ECO:0007669"/>
    <property type="project" value="UniProtKB-KW"/>
</dbReference>
<dbReference type="Gene3D" id="2.40.50.140">
    <property type="entry name" value="Nucleic acid-binding proteins"/>
    <property type="match status" value="1"/>
</dbReference>
<dbReference type="EC" id="6.5.1.2" evidence="1"/>
<evidence type="ECO:0000259" key="8">
    <source>
        <dbReference type="SMART" id="SM00532"/>
    </source>
</evidence>
<dbReference type="GO" id="GO:0006281">
    <property type="term" value="P:DNA repair"/>
    <property type="evidence" value="ECO:0007669"/>
    <property type="project" value="InterPro"/>
</dbReference>
<dbReference type="Pfam" id="PF01653">
    <property type="entry name" value="DNA_ligase_aden"/>
    <property type="match status" value="1"/>
</dbReference>
<accession>A0A218MKC8</accession>
<keyword evidence="6" id="KW-0520">NAD</keyword>
<dbReference type="InterPro" id="IPR010994">
    <property type="entry name" value="RuvA_2-like"/>
</dbReference>
<proteinExistence type="predicted"/>
<reference evidence="9" key="2">
    <citation type="journal article" date="2017" name="Nat. Commun.">
        <title>Single-virus genomics reveals hidden cosmopolitan and abundant viruses.</title>
        <authorList>
            <person name="Martinez-Hernandez F."/>
            <person name="Fornas O."/>
            <person name="Lluesma Gomez M."/>
            <person name="Bolduc B."/>
            <person name="de la Cruz Pena M.J."/>
            <person name="Martinez J.M."/>
            <person name="Anton J."/>
            <person name="Gasol J.M."/>
            <person name="Rosselli R."/>
            <person name="Rodriguez-Valera F."/>
            <person name="Sullivan M.B."/>
            <person name="Acinas S.G."/>
            <person name="Martinez-Garcia M."/>
        </authorList>
    </citation>
    <scope>NUCLEOTIDE SEQUENCE</scope>
</reference>
<dbReference type="SUPFAM" id="SSF52113">
    <property type="entry name" value="BRCT domain"/>
    <property type="match status" value="1"/>
</dbReference>
<dbReference type="InterPro" id="IPR004150">
    <property type="entry name" value="NAD_DNA_ligase_OB"/>
</dbReference>
<evidence type="ECO:0000256" key="7">
    <source>
        <dbReference type="ARBA" id="ARBA00034005"/>
    </source>
</evidence>
<evidence type="ECO:0000256" key="6">
    <source>
        <dbReference type="ARBA" id="ARBA00023027"/>
    </source>
</evidence>
<dbReference type="GO" id="GO:0003911">
    <property type="term" value="F:DNA ligase (NAD+) activity"/>
    <property type="evidence" value="ECO:0007669"/>
    <property type="project" value="UniProtKB-EC"/>
</dbReference>
<dbReference type="GO" id="GO:0006260">
    <property type="term" value="P:DNA replication"/>
    <property type="evidence" value="ECO:0007669"/>
    <property type="project" value="UniProtKB-KW"/>
</dbReference>
<protein>
    <recommendedName>
        <fullName evidence="1">DNA ligase (NAD(+))</fullName>
        <ecNumber evidence="1">6.5.1.2</ecNumber>
    </recommendedName>
</protein>
<dbReference type="Gene3D" id="1.10.287.610">
    <property type="entry name" value="Helix hairpin bin"/>
    <property type="match status" value="1"/>
</dbReference>
<evidence type="ECO:0000256" key="1">
    <source>
        <dbReference type="ARBA" id="ARBA00012722"/>
    </source>
</evidence>
<evidence type="ECO:0000256" key="3">
    <source>
        <dbReference type="ARBA" id="ARBA00022705"/>
    </source>
</evidence>
<dbReference type="InterPro" id="IPR013840">
    <property type="entry name" value="DNAligase_N"/>
</dbReference>
<dbReference type="Pfam" id="PF00533">
    <property type="entry name" value="BRCT"/>
    <property type="match status" value="1"/>
</dbReference>
<evidence type="ECO:0000256" key="4">
    <source>
        <dbReference type="ARBA" id="ARBA00022723"/>
    </source>
</evidence>
<dbReference type="InterPro" id="IPR012340">
    <property type="entry name" value="NA-bd_OB-fold"/>
</dbReference>
<dbReference type="SMART" id="SM00532">
    <property type="entry name" value="LIGANc"/>
    <property type="match status" value="1"/>
</dbReference>
<keyword evidence="5" id="KW-0862">Zinc</keyword>
<dbReference type="InterPro" id="IPR001357">
    <property type="entry name" value="BRCT_dom"/>
</dbReference>
<dbReference type="InterPro" id="IPR001679">
    <property type="entry name" value="DNA_ligase"/>
</dbReference>
<evidence type="ECO:0000256" key="5">
    <source>
        <dbReference type="ARBA" id="ARBA00022833"/>
    </source>
</evidence>
<dbReference type="InterPro" id="IPR013839">
    <property type="entry name" value="DNAligase_adenylation"/>
</dbReference>
<comment type="catalytic activity">
    <reaction evidence="7">
        <text>NAD(+) + (deoxyribonucleotide)n-3'-hydroxyl + 5'-phospho-(deoxyribonucleotide)m = (deoxyribonucleotide)n+m + AMP + beta-nicotinamide D-nucleotide.</text>
        <dbReference type="EC" id="6.5.1.2"/>
    </reaction>
</comment>
<dbReference type="Pfam" id="PF03120">
    <property type="entry name" value="OB_DNA_ligase"/>
    <property type="match status" value="1"/>
</dbReference>
<dbReference type="SUPFAM" id="SSF47781">
    <property type="entry name" value="RuvA domain 2-like"/>
    <property type="match status" value="1"/>
</dbReference>
<organism evidence="9">
    <name type="scientific">uncultured virus</name>
    <dbReference type="NCBI Taxonomy" id="340016"/>
    <lineage>
        <taxon>Viruses</taxon>
        <taxon>environmental samples</taxon>
    </lineage>
</organism>